<gene>
    <name evidence="2" type="ORF">JIN82_14280</name>
</gene>
<evidence type="ECO:0000259" key="1">
    <source>
        <dbReference type="PROSITE" id="PS50943"/>
    </source>
</evidence>
<organism evidence="2 3">
    <name type="scientific">Persicirhabdus sediminis</name>
    <dbReference type="NCBI Taxonomy" id="454144"/>
    <lineage>
        <taxon>Bacteria</taxon>
        <taxon>Pseudomonadati</taxon>
        <taxon>Verrucomicrobiota</taxon>
        <taxon>Verrucomicrobiia</taxon>
        <taxon>Verrucomicrobiales</taxon>
        <taxon>Verrucomicrobiaceae</taxon>
        <taxon>Persicirhabdus</taxon>
    </lineage>
</organism>
<dbReference type="Gene3D" id="1.10.260.40">
    <property type="entry name" value="lambda repressor-like DNA-binding domains"/>
    <property type="match status" value="1"/>
</dbReference>
<dbReference type="InterPro" id="IPR039060">
    <property type="entry name" value="Antitox_HigA"/>
</dbReference>
<evidence type="ECO:0000313" key="2">
    <source>
        <dbReference type="EMBL" id="MBK1792327.1"/>
    </source>
</evidence>
<feature type="domain" description="HTH cro/C1-type" evidence="1">
    <location>
        <begin position="63"/>
        <end position="116"/>
    </location>
</feature>
<proteinExistence type="predicted"/>
<keyword evidence="3" id="KW-1185">Reference proteome</keyword>
<dbReference type="GO" id="GO:0006355">
    <property type="term" value="P:regulation of DNA-templated transcription"/>
    <property type="evidence" value="ECO:0007669"/>
    <property type="project" value="InterPro"/>
</dbReference>
<protein>
    <submittedName>
        <fullName evidence="2">Helix-turn-helix domain-containing protein</fullName>
    </submittedName>
</protein>
<dbReference type="PANTHER" id="PTHR40455">
    <property type="entry name" value="ANTITOXIN HIGA"/>
    <property type="match status" value="1"/>
</dbReference>
<reference evidence="2" key="1">
    <citation type="submission" date="2021-01" db="EMBL/GenBank/DDBJ databases">
        <title>Modified the classification status of verrucomicrobia.</title>
        <authorList>
            <person name="Feng X."/>
        </authorList>
    </citation>
    <scope>NUCLEOTIDE SEQUENCE</scope>
    <source>
        <strain evidence="2">_KCTC 22039</strain>
    </source>
</reference>
<dbReference type="GO" id="GO:0001046">
    <property type="term" value="F:core promoter sequence-specific DNA binding"/>
    <property type="evidence" value="ECO:0007669"/>
    <property type="project" value="TreeGrafter"/>
</dbReference>
<evidence type="ECO:0000313" key="3">
    <source>
        <dbReference type="Proteomes" id="UP000624703"/>
    </source>
</evidence>
<name>A0A8J7MFZ8_9BACT</name>
<dbReference type="SUPFAM" id="SSF47413">
    <property type="entry name" value="lambda repressor-like DNA-binding domains"/>
    <property type="match status" value="1"/>
</dbReference>
<dbReference type="Pfam" id="PF01381">
    <property type="entry name" value="HTH_3"/>
    <property type="match status" value="1"/>
</dbReference>
<sequence length="129" mass="14343">MMTKLIKTETEHEQALTKLEQLMMMDPCEGTAEADELELLAHLIEVYESDVVNIPAPSPVEAIKFRMAQQGLKQKDLIPYIGSKARVSEILSGKRELTMKMARNLSRGLGISAAILLAVNHLPEKTELV</sequence>
<dbReference type="RefSeq" id="WP_200312338.1">
    <property type="nucleotide sequence ID" value="NZ_JAENIM010000044.1"/>
</dbReference>
<dbReference type="PROSITE" id="PS50943">
    <property type="entry name" value="HTH_CROC1"/>
    <property type="match status" value="1"/>
</dbReference>
<dbReference type="AlphaFoldDB" id="A0A8J7MFZ8"/>
<dbReference type="CDD" id="cd00093">
    <property type="entry name" value="HTH_XRE"/>
    <property type="match status" value="1"/>
</dbReference>
<comment type="caution">
    <text evidence="2">The sequence shown here is derived from an EMBL/GenBank/DDBJ whole genome shotgun (WGS) entry which is preliminary data.</text>
</comment>
<dbReference type="SMART" id="SM00530">
    <property type="entry name" value="HTH_XRE"/>
    <property type="match status" value="1"/>
</dbReference>
<accession>A0A8J7MFZ8</accession>
<dbReference type="Proteomes" id="UP000624703">
    <property type="component" value="Unassembled WGS sequence"/>
</dbReference>
<dbReference type="PANTHER" id="PTHR40455:SF1">
    <property type="entry name" value="ANTITOXIN HIGA"/>
    <property type="match status" value="1"/>
</dbReference>
<dbReference type="InterPro" id="IPR001387">
    <property type="entry name" value="Cro/C1-type_HTH"/>
</dbReference>
<dbReference type="InterPro" id="IPR010982">
    <property type="entry name" value="Lambda_DNA-bd_dom_sf"/>
</dbReference>
<dbReference type="EMBL" id="JAENIM010000044">
    <property type="protein sequence ID" value="MBK1792327.1"/>
    <property type="molecule type" value="Genomic_DNA"/>
</dbReference>